<dbReference type="GO" id="GO:0000287">
    <property type="term" value="F:magnesium ion binding"/>
    <property type="evidence" value="ECO:0007669"/>
    <property type="project" value="UniProtKB-ARBA"/>
</dbReference>
<dbReference type="CDD" id="cd02011">
    <property type="entry name" value="TPP_PK"/>
    <property type="match status" value="1"/>
</dbReference>
<dbReference type="Proteomes" id="UP000648535">
    <property type="component" value="Unassembled WGS sequence"/>
</dbReference>
<dbReference type="Pfam" id="PF09364">
    <property type="entry name" value="XFP_N"/>
    <property type="match status" value="1"/>
</dbReference>
<dbReference type="FunFam" id="3.40.50.970:FF:000091">
    <property type="entry name" value="Xylulose-5-phosphate/fructose-6-phosphate phosphoketolase"/>
    <property type="match status" value="1"/>
</dbReference>
<name>A0A8H9L186_9MICO</name>
<dbReference type="PIRSF" id="PIRSF017245">
    <property type="entry name" value="Phosphoketolase"/>
    <property type="match status" value="1"/>
</dbReference>
<keyword evidence="3 5" id="KW-0786">Thiamine pyrophosphate</keyword>
<comment type="similarity">
    <text evidence="2 5">Belongs to the XFP family.</text>
</comment>
<dbReference type="InterPro" id="IPR023962">
    <property type="entry name" value="Phosphoketolase"/>
</dbReference>
<dbReference type="InterPro" id="IPR019790">
    <property type="entry name" value="Xul5P/Fru6P_PKetolase_CS"/>
</dbReference>
<evidence type="ECO:0000313" key="10">
    <source>
        <dbReference type="EMBL" id="MBM7801536.1"/>
    </source>
</evidence>
<dbReference type="EMBL" id="BMOI01000001">
    <property type="protein sequence ID" value="GGK89734.1"/>
    <property type="molecule type" value="Genomic_DNA"/>
</dbReference>
<keyword evidence="12" id="KW-1185">Reference proteome</keyword>
<dbReference type="NCBIfam" id="NF003619">
    <property type="entry name" value="PRK05261.1-4"/>
    <property type="match status" value="1"/>
</dbReference>
<gene>
    <name evidence="9" type="ORF">GCM10009769_04700</name>
    <name evidence="10" type="ORF">JOE58_000787</name>
</gene>
<feature type="region of interest" description="Disordered" evidence="6">
    <location>
        <begin position="1"/>
        <end position="22"/>
    </location>
</feature>
<reference evidence="9" key="1">
    <citation type="journal article" date="2014" name="Int. J. Syst. Evol. Microbiol.">
        <title>Complete genome sequence of Corynebacterium casei LMG S-19264T (=DSM 44701T), isolated from a smear-ripened cheese.</title>
        <authorList>
            <consortium name="US DOE Joint Genome Institute (JGI-PGF)"/>
            <person name="Walter F."/>
            <person name="Albersmeier A."/>
            <person name="Kalinowski J."/>
            <person name="Ruckert C."/>
        </authorList>
    </citation>
    <scope>NUCLEOTIDE SEQUENCE</scope>
    <source>
        <strain evidence="9">JCM 1480</strain>
    </source>
</reference>
<dbReference type="Pfam" id="PF03894">
    <property type="entry name" value="XFP"/>
    <property type="match status" value="1"/>
</dbReference>
<dbReference type="PROSITE" id="PS60003">
    <property type="entry name" value="PHOSPHOKETOLASE_2"/>
    <property type="match status" value="1"/>
</dbReference>
<evidence type="ECO:0000256" key="1">
    <source>
        <dbReference type="ARBA" id="ARBA00001964"/>
    </source>
</evidence>
<sequence length="845" mass="93067">MSDMTTTITRTPTGSEAAAFRRGSGRSVDDRVLDQLHTWWRTANYLSVGQIYLLDNPLLRRPLTRDDVKPRLLGHWGTTPGLNFVYAHLNRVIQERDLDTLYVTGPGHGGPGMVANAYLDGTYSEVYPGISQTEDGVRKLFRQFSFPGGIPSHAAPETPGSIHEGGELGYALSHAYGAAFDNPGLLVAAVVGDGEAETGPLATSWHSNKFMDPLHDGVVLPILHLNGYKIANPTVLARIPEDELLALMRGYGHTPYVVSGGFDGEDPRAVHARMAATLDRVLDHIADIKEQAGAGTLDGRPAWPMIILRTPKGWTCPPEIDGKPAEGNWRAHQVPLANARDTEEHLHVLEGWLRSYRPEELFDDAGAPVALATALAPEGDRRMSANPVANGGLLKRDLVLPNFRDHAVEVPTHGGSVNESTRVLGEWLAEVVRLNPDSFRIFGPDETASNRLSAVLEVTDKQWDAEYLPSDEHLARAGRVMEMLSEHQCQGWLEGYLLTGRHGLFTSYEAFIHIVDSMLNQHAKWLKVSKTIPWRRPIASLNYLLSSHVWRQDHNGLSHQDPGFIDHVVNKKPDVVRVYLPFDANTLLSTYDHCLRSVDYVNVVVAGKQPTFNWLSMDEAIAHMTRGLGIFEWAGNELPGEEPDVVLACAGDVPTLETLAAVSILQDEVPDLRVRVVNVVDLMRLVSEGEHPHGLSDAEYDAVFTTDKPVVFAYHGYPWLIHRLTYRRHGHANLHVRGYKEEGTTTTPFDMVMLNDMDRFHLVIDVLDRVPGLGSRYAGLRQRMQDARVAARAYTRAHGEDAPDVADWTWTDGDTATHDATSVRSANVGVGAAAAASAATGGDNE</sequence>
<organism evidence="9 11">
    <name type="scientific">Curtobacterium luteum</name>
    <dbReference type="NCBI Taxonomy" id="33881"/>
    <lineage>
        <taxon>Bacteria</taxon>
        <taxon>Bacillati</taxon>
        <taxon>Actinomycetota</taxon>
        <taxon>Actinomycetes</taxon>
        <taxon>Micrococcales</taxon>
        <taxon>Microbacteriaceae</taxon>
        <taxon>Curtobacterium</taxon>
    </lineage>
</organism>
<dbReference type="InterPro" id="IPR018970">
    <property type="entry name" value="Xul5P/Fru6P_PKetolase_N"/>
</dbReference>
<protein>
    <recommendedName>
        <fullName evidence="5">Probable phosphoketolase</fullName>
        <ecNumber evidence="5">4.1.2.-</ecNumber>
    </recommendedName>
</protein>
<evidence type="ECO:0000256" key="3">
    <source>
        <dbReference type="ARBA" id="ARBA00023052"/>
    </source>
</evidence>
<dbReference type="GO" id="GO:0005975">
    <property type="term" value="P:carbohydrate metabolic process"/>
    <property type="evidence" value="ECO:0007669"/>
    <property type="project" value="InterPro"/>
</dbReference>
<accession>A0A8H9L186</accession>
<dbReference type="PROSITE" id="PS60002">
    <property type="entry name" value="PHOSPHOKETOLASE_1"/>
    <property type="match status" value="1"/>
</dbReference>
<reference evidence="9" key="2">
    <citation type="submission" date="2020-09" db="EMBL/GenBank/DDBJ databases">
        <authorList>
            <person name="Sun Q."/>
            <person name="Ohkuma M."/>
        </authorList>
    </citation>
    <scope>NUCLEOTIDE SEQUENCE</scope>
    <source>
        <strain evidence="9">JCM 1480</strain>
    </source>
</reference>
<feature type="domain" description="Xylulose 5-phosphate/Fructose 6-phosphate phosphoketolase N-terminal" evidence="8">
    <location>
        <begin position="28"/>
        <end position="393"/>
    </location>
</feature>
<dbReference type="GO" id="GO:0016832">
    <property type="term" value="F:aldehyde-lyase activity"/>
    <property type="evidence" value="ECO:0007669"/>
    <property type="project" value="UniProtKB-UniRule"/>
</dbReference>
<evidence type="ECO:0000259" key="7">
    <source>
        <dbReference type="Pfam" id="PF09363"/>
    </source>
</evidence>
<evidence type="ECO:0000313" key="11">
    <source>
        <dbReference type="Proteomes" id="UP000648535"/>
    </source>
</evidence>
<dbReference type="SUPFAM" id="SSF52518">
    <property type="entry name" value="Thiamin diphosphate-binding fold (THDP-binding)"/>
    <property type="match status" value="2"/>
</dbReference>
<dbReference type="AlphaFoldDB" id="A0A8H9L186"/>
<evidence type="ECO:0000313" key="12">
    <source>
        <dbReference type="Proteomes" id="UP000746584"/>
    </source>
</evidence>
<dbReference type="InterPro" id="IPR018969">
    <property type="entry name" value="Xul5P/Fru6P_PKetolase_C"/>
</dbReference>
<comment type="caution">
    <text evidence="9">The sequence shown here is derived from an EMBL/GenBank/DDBJ whole genome shotgun (WGS) entry which is preliminary data.</text>
</comment>
<dbReference type="Proteomes" id="UP000746584">
    <property type="component" value="Unassembled WGS sequence"/>
</dbReference>
<evidence type="ECO:0000256" key="5">
    <source>
        <dbReference type="HAMAP-Rule" id="MF_01403"/>
    </source>
</evidence>
<dbReference type="Gene3D" id="3.40.50.970">
    <property type="match status" value="2"/>
</dbReference>
<dbReference type="InterPro" id="IPR009014">
    <property type="entry name" value="Transketo_C/PFOR_II"/>
</dbReference>
<dbReference type="InterPro" id="IPR019789">
    <property type="entry name" value="Xul5P/Fru6P_PKetolase_ThDP_BS"/>
</dbReference>
<dbReference type="Gene3D" id="3.40.50.920">
    <property type="match status" value="1"/>
</dbReference>
<keyword evidence="4 5" id="KW-0456">Lyase</keyword>
<dbReference type="EC" id="4.1.2.-" evidence="5"/>
<evidence type="ECO:0000256" key="2">
    <source>
        <dbReference type="ARBA" id="ARBA00005623"/>
    </source>
</evidence>
<dbReference type="InterPro" id="IPR005593">
    <property type="entry name" value="Xul5P/Fru6P_PKetolase"/>
</dbReference>
<dbReference type="Pfam" id="PF09363">
    <property type="entry name" value="XFP_C"/>
    <property type="match status" value="1"/>
</dbReference>
<evidence type="ECO:0000259" key="8">
    <source>
        <dbReference type="Pfam" id="PF09364"/>
    </source>
</evidence>
<dbReference type="NCBIfam" id="NF003621">
    <property type="entry name" value="PRK05261.1-6"/>
    <property type="match status" value="1"/>
</dbReference>
<reference evidence="10 12" key="3">
    <citation type="submission" date="2021-01" db="EMBL/GenBank/DDBJ databases">
        <title>Sequencing the genomes of 1000 actinobacteria strains.</title>
        <authorList>
            <person name="Klenk H.-P."/>
        </authorList>
    </citation>
    <scope>NUCLEOTIDE SEQUENCE [LARGE SCALE GENOMIC DNA]</scope>
    <source>
        <strain evidence="10 12">DSM 20542</strain>
    </source>
</reference>
<dbReference type="NCBIfam" id="NF003617">
    <property type="entry name" value="PRK05261.1-2"/>
    <property type="match status" value="1"/>
</dbReference>
<dbReference type="InterPro" id="IPR029061">
    <property type="entry name" value="THDP-binding"/>
</dbReference>
<comment type="cofactor">
    <cofactor evidence="1 5">
        <name>thiamine diphosphate</name>
        <dbReference type="ChEBI" id="CHEBI:58937"/>
    </cofactor>
</comment>
<proteinExistence type="inferred from homology"/>
<evidence type="ECO:0000256" key="4">
    <source>
        <dbReference type="ARBA" id="ARBA00023239"/>
    </source>
</evidence>
<feature type="domain" description="Xylulose 5-phosphate/Fructose 6-phosphate phosphoketolase C-terminal" evidence="7">
    <location>
        <begin position="608"/>
        <end position="810"/>
    </location>
</feature>
<evidence type="ECO:0000313" key="9">
    <source>
        <dbReference type="EMBL" id="GGK89734.1"/>
    </source>
</evidence>
<dbReference type="PANTHER" id="PTHR31273">
    <property type="entry name" value="PHOSPHOKETOLASE-RELATED"/>
    <property type="match status" value="1"/>
</dbReference>
<dbReference type="HAMAP" id="MF_01403">
    <property type="entry name" value="Phosphoketolase"/>
    <property type="match status" value="1"/>
</dbReference>
<dbReference type="EMBL" id="JAFBCG010000001">
    <property type="protein sequence ID" value="MBM7801536.1"/>
    <property type="molecule type" value="Genomic_DNA"/>
</dbReference>
<dbReference type="PANTHER" id="PTHR31273:SF0">
    <property type="entry name" value="PHOSPHOKETOLASE-RELATED"/>
    <property type="match status" value="1"/>
</dbReference>
<feature type="compositionally biased region" description="Polar residues" evidence="6">
    <location>
        <begin position="1"/>
        <end position="14"/>
    </location>
</feature>
<evidence type="ECO:0000256" key="6">
    <source>
        <dbReference type="SAM" id="MobiDB-lite"/>
    </source>
</evidence>